<comment type="similarity">
    <text evidence="2">Belongs to the TAF8 family.</text>
</comment>
<dbReference type="InterPro" id="IPR019473">
    <property type="entry name" value="TFIID_su8_C"/>
</dbReference>
<evidence type="ECO:0000256" key="7">
    <source>
        <dbReference type="SAM" id="MobiDB-lite"/>
    </source>
</evidence>
<proteinExistence type="inferred from homology"/>
<dbReference type="GO" id="GO:0006367">
    <property type="term" value="P:transcription initiation at RNA polymerase II promoter"/>
    <property type="evidence" value="ECO:0007669"/>
    <property type="project" value="TreeGrafter"/>
</dbReference>
<dbReference type="STRING" id="984487.A0A1E4SSJ9"/>
<dbReference type="GO" id="GO:0005669">
    <property type="term" value="C:transcription factor TFIID complex"/>
    <property type="evidence" value="ECO:0007669"/>
    <property type="project" value="InterPro"/>
</dbReference>
<keyword evidence="5" id="KW-0804">Transcription</keyword>
<comment type="subcellular location">
    <subcellularLocation>
        <location evidence="1">Nucleus</location>
    </subcellularLocation>
</comment>
<dbReference type="Proteomes" id="UP000094285">
    <property type="component" value="Unassembled WGS sequence"/>
</dbReference>
<keyword evidence="10" id="KW-1185">Reference proteome</keyword>
<feature type="compositionally biased region" description="Acidic residues" evidence="7">
    <location>
        <begin position="595"/>
        <end position="607"/>
    </location>
</feature>
<feature type="compositionally biased region" description="Acidic residues" evidence="7">
    <location>
        <begin position="561"/>
        <end position="575"/>
    </location>
</feature>
<dbReference type="EMBL" id="KV453909">
    <property type="protein sequence ID" value="ODV82471.1"/>
    <property type="molecule type" value="Genomic_DNA"/>
</dbReference>
<feature type="domain" description="Transcription factor TFIID subunit 8 C-terminal" evidence="8">
    <location>
        <begin position="252"/>
        <end position="300"/>
    </location>
</feature>
<name>A0A1E4SSJ9_9ASCO</name>
<reference evidence="10" key="1">
    <citation type="submission" date="2016-05" db="EMBL/GenBank/DDBJ databases">
        <title>Comparative genomics of biotechnologically important yeasts.</title>
        <authorList>
            <consortium name="DOE Joint Genome Institute"/>
            <person name="Riley R."/>
            <person name="Haridas S."/>
            <person name="Wolfe K.H."/>
            <person name="Lopes M.R."/>
            <person name="Hittinger C.T."/>
            <person name="Goker M."/>
            <person name="Salamov A."/>
            <person name="Wisecaver J."/>
            <person name="Long T.M."/>
            <person name="Aerts A.L."/>
            <person name="Barry K."/>
            <person name="Choi C."/>
            <person name="Clum A."/>
            <person name="Coughlan A.Y."/>
            <person name="Deshpande S."/>
            <person name="Douglass A.P."/>
            <person name="Hanson S.J."/>
            <person name="Klenk H.-P."/>
            <person name="Labutti K."/>
            <person name="Lapidus A."/>
            <person name="Lindquist E."/>
            <person name="Lipzen A."/>
            <person name="Meier-Kolthoff J.P."/>
            <person name="Ohm R.A."/>
            <person name="Otillar R.P."/>
            <person name="Pangilinan J."/>
            <person name="Peng Y."/>
            <person name="Rokas A."/>
            <person name="Rosa C.A."/>
            <person name="Scheuner C."/>
            <person name="Sibirny A.A."/>
            <person name="Slot J.C."/>
            <person name="Stielow J.B."/>
            <person name="Sun H."/>
            <person name="Kurtzman C.P."/>
            <person name="Blackwell M."/>
            <person name="Grigoriev I.V."/>
            <person name="Jeffries T.W."/>
        </authorList>
    </citation>
    <scope>NUCLEOTIDE SEQUENCE [LARGE SCALE GENOMIC DNA]</scope>
    <source>
        <strain evidence="10">NRRL Y-17324</strain>
    </source>
</reference>
<evidence type="ECO:0000256" key="6">
    <source>
        <dbReference type="ARBA" id="ARBA00023242"/>
    </source>
</evidence>
<feature type="region of interest" description="Disordered" evidence="7">
    <location>
        <begin position="1"/>
        <end position="40"/>
    </location>
</feature>
<dbReference type="OrthoDB" id="2193813at2759"/>
<evidence type="ECO:0000256" key="1">
    <source>
        <dbReference type="ARBA" id="ARBA00004123"/>
    </source>
</evidence>
<feature type="compositionally biased region" description="Basic and acidic residues" evidence="7">
    <location>
        <begin position="343"/>
        <end position="356"/>
    </location>
</feature>
<dbReference type="GeneID" id="30981415"/>
<protein>
    <recommendedName>
        <fullName evidence="3">Transcription initiation factor TFIID subunit 8</fullName>
    </recommendedName>
</protein>
<dbReference type="Pfam" id="PF10406">
    <property type="entry name" value="TAF8_C"/>
    <property type="match status" value="1"/>
</dbReference>
<feature type="region of interest" description="Disordered" evidence="7">
    <location>
        <begin position="343"/>
        <end position="368"/>
    </location>
</feature>
<evidence type="ECO:0000256" key="3">
    <source>
        <dbReference type="ARBA" id="ARBA00017307"/>
    </source>
</evidence>
<gene>
    <name evidence="9" type="ORF">CANTADRAFT_24967</name>
</gene>
<evidence type="ECO:0000313" key="10">
    <source>
        <dbReference type="Proteomes" id="UP000094285"/>
    </source>
</evidence>
<evidence type="ECO:0000256" key="4">
    <source>
        <dbReference type="ARBA" id="ARBA00023015"/>
    </source>
</evidence>
<dbReference type="AlphaFoldDB" id="A0A1E4SSJ9"/>
<evidence type="ECO:0000259" key="8">
    <source>
        <dbReference type="Pfam" id="PF10406"/>
    </source>
</evidence>
<organism evidence="9 10">
    <name type="scientific">Suhomyces tanzawaensis NRRL Y-17324</name>
    <dbReference type="NCBI Taxonomy" id="984487"/>
    <lineage>
        <taxon>Eukaryota</taxon>
        <taxon>Fungi</taxon>
        <taxon>Dikarya</taxon>
        <taxon>Ascomycota</taxon>
        <taxon>Saccharomycotina</taxon>
        <taxon>Pichiomycetes</taxon>
        <taxon>Debaryomycetaceae</taxon>
        <taxon>Suhomyces</taxon>
    </lineage>
</organism>
<dbReference type="InterPro" id="IPR037818">
    <property type="entry name" value="TAF8"/>
</dbReference>
<dbReference type="PANTHER" id="PTHR46469:SF1">
    <property type="entry name" value="TRANSCRIPTION INITIATION FACTOR TFIID SUBUNIT 8"/>
    <property type="match status" value="1"/>
</dbReference>
<feature type="region of interest" description="Disordered" evidence="7">
    <location>
        <begin position="534"/>
        <end position="607"/>
    </location>
</feature>
<keyword evidence="4" id="KW-0805">Transcription regulation</keyword>
<keyword evidence="6" id="KW-0539">Nucleus</keyword>
<sequence length="607" mass="68440">MSESPKDDAAAMATPSVTAPEPVLDGTTTSSDAPAAPEVVPELDVKALDIEEAIEDIGKIESLQEADSPERLLLPETDLASPVLEQVKAEASSLDDWQTPSDIHSIPKHKDPIEFQLSKVIAVLLEGKGHLATQEYIDQVTDITIAYFNKTIVALRNFTELQRRKNPSLADTEVSFRLQGIHPWKLYDEITATRKLGPRTRAQILAISSAAESVLHTDDPPYSATDESLPFFTNEHYEIAELVPKQSERPIYIPSYLPDLPPDYTYQNTPKYMDTITDLKVLRLKLVEESRLTEKSLYDLIEDDERQWRKRFEKELEDLSDSGESIMSKVEVSSPPEEVDLKFTEKPDSAPDKPTEIPDENGIIPLPEPKAEESKTTFDFVEYANKRKRIIQKREDALTEKIRLRENNIFIKAEKYYSPYADLKVTPEIDLYFQEVLHDEFKSVIKAVRKAESTKKRKIEEILQEKAKRDKAMEDELNRNEFGFNFNQMDDSLDDEEGEGLFPQFDFDGPEVDSATESSGVRLENDDNEFKNILGAPTTAGKAPVKAPTHSPVPAPTTLDAGDDDSSDDDLEAELENAMNSVSEPTKLEPILPDLDSDEDELNFDNF</sequence>
<evidence type="ECO:0000313" key="9">
    <source>
        <dbReference type="EMBL" id="ODV82471.1"/>
    </source>
</evidence>
<evidence type="ECO:0000256" key="2">
    <source>
        <dbReference type="ARBA" id="ARBA00008767"/>
    </source>
</evidence>
<dbReference type="RefSeq" id="XP_020067593.1">
    <property type="nucleotide sequence ID" value="XM_020207278.1"/>
</dbReference>
<accession>A0A1E4SSJ9</accession>
<evidence type="ECO:0000256" key="5">
    <source>
        <dbReference type="ARBA" id="ARBA00023163"/>
    </source>
</evidence>
<dbReference type="PANTHER" id="PTHR46469">
    <property type="entry name" value="TRANSCRIPTION INITIATION FACTOR TFIID SUBUNIT 8"/>
    <property type="match status" value="1"/>
</dbReference>
<dbReference type="CDD" id="cd08049">
    <property type="entry name" value="TAF8"/>
    <property type="match status" value="1"/>
</dbReference>